<evidence type="ECO:0000313" key="2">
    <source>
        <dbReference type="EMBL" id="PHH81663.1"/>
    </source>
</evidence>
<dbReference type="AlphaFoldDB" id="A0A2C5ZPB5"/>
<feature type="region of interest" description="Disordered" evidence="1">
    <location>
        <begin position="88"/>
        <end position="108"/>
    </location>
</feature>
<name>A0A2C5ZPB5_9HYPO</name>
<sequence>MQHTKFALSLRNFFAAYHEPPALSKQQSDRLLQGLKASFRAKLDHEYGHVPDTSQNALSTGKASSIRSPATSRHIKLMLANPVFSRGAQPVAPASPTPPPSPLASQRDPMDIFDHAVSKDLMTIKAAVGCLIAKSKQFSPTSGSTQSSPNTASRVIRWLHSSCEATELRFLDNPHFIRLLTPFLLAEGLDNVAWEWISRMVNGGDISCDRRLRATRASRMLSALIKTKSQGHQGHLNAAISTLLEAEQRYRNSPLLPDILRSSWRIISWRSTVEAHNRTAPSEKLFDAHIAVSELFQSPLVVEKAHLHLRHPTHPSDAPALHFFNDRQALRNLTQRLISKNVVLSKIGLMDAVLWIIHLGNDTVNYLDQSGRTREAQDVTNLLHLELAGVFSNASGPNPT</sequence>
<gene>
    <name evidence="2" type="ORF">CDD82_252</name>
</gene>
<evidence type="ECO:0000256" key="1">
    <source>
        <dbReference type="SAM" id="MobiDB-lite"/>
    </source>
</evidence>
<feature type="compositionally biased region" description="Pro residues" evidence="1">
    <location>
        <begin position="93"/>
        <end position="102"/>
    </location>
</feature>
<keyword evidence="3" id="KW-1185">Reference proteome</keyword>
<dbReference type="Proteomes" id="UP000224854">
    <property type="component" value="Unassembled WGS sequence"/>
</dbReference>
<reference evidence="2 3" key="1">
    <citation type="submission" date="2017-06" db="EMBL/GenBank/DDBJ databases">
        <title>Ant-infecting Ophiocordyceps genomes reveal a high diversity of potential behavioral manipulation genes and a possible major role for enterotoxins.</title>
        <authorList>
            <person name="De Bekker C."/>
            <person name="Evans H.C."/>
            <person name="Brachmann A."/>
            <person name="Hughes D.P."/>
        </authorList>
    </citation>
    <scope>NUCLEOTIDE SEQUENCE [LARGE SCALE GENOMIC DNA]</scope>
    <source>
        <strain evidence="2 3">1348a</strain>
    </source>
</reference>
<feature type="compositionally biased region" description="Polar residues" evidence="1">
    <location>
        <begin position="52"/>
        <end position="69"/>
    </location>
</feature>
<feature type="region of interest" description="Disordered" evidence="1">
    <location>
        <begin position="49"/>
        <end position="69"/>
    </location>
</feature>
<comment type="caution">
    <text evidence="2">The sequence shown here is derived from an EMBL/GenBank/DDBJ whole genome shotgun (WGS) entry which is preliminary data.</text>
</comment>
<proteinExistence type="predicted"/>
<evidence type="ECO:0000313" key="3">
    <source>
        <dbReference type="Proteomes" id="UP000224854"/>
    </source>
</evidence>
<organism evidence="2 3">
    <name type="scientific">Ophiocordyceps australis</name>
    <dbReference type="NCBI Taxonomy" id="1399860"/>
    <lineage>
        <taxon>Eukaryota</taxon>
        <taxon>Fungi</taxon>
        <taxon>Dikarya</taxon>
        <taxon>Ascomycota</taxon>
        <taxon>Pezizomycotina</taxon>
        <taxon>Sordariomycetes</taxon>
        <taxon>Hypocreomycetidae</taxon>
        <taxon>Hypocreales</taxon>
        <taxon>Ophiocordycipitaceae</taxon>
        <taxon>Ophiocordyceps</taxon>
    </lineage>
</organism>
<accession>A0A2C5ZPB5</accession>
<dbReference type="EMBL" id="NJEU01000105">
    <property type="protein sequence ID" value="PHH81663.1"/>
    <property type="molecule type" value="Genomic_DNA"/>
</dbReference>
<dbReference type="OrthoDB" id="5424391at2759"/>
<protein>
    <submittedName>
        <fullName evidence="2">Uncharacterized protein</fullName>
    </submittedName>
</protein>